<dbReference type="EMBL" id="CP031226">
    <property type="protein sequence ID" value="AXH59632.1"/>
    <property type="molecule type" value="Genomic_DNA"/>
</dbReference>
<keyword evidence="1" id="KW-0614">Plasmid</keyword>
<dbReference type="AlphaFoldDB" id="A0AAD0M4P8"/>
<sequence>MITVKPIDSLDNPDAAVEEITPRILHGMYLLGKIEGGDVEHIVMLITGMIDYDLRCTIFHILHKKYPTHVRDLMQREITSTLERHKDNWRAALNHAISLEEQQRIQLKERERQERFSMATKQFKAMSAPAPEGTVDELSKRYGVSKGHIRMLKREGRLQELVGQQ</sequence>
<dbReference type="Proteomes" id="UP000006426">
    <property type="component" value="Plasmid pmppla107"/>
</dbReference>
<accession>A0AAD0M4P8</accession>
<gene>
    <name evidence="1" type="ORF">PLA107_030885</name>
</gene>
<protein>
    <submittedName>
        <fullName evidence="1">Uncharacterized protein</fullName>
    </submittedName>
</protein>
<proteinExistence type="predicted"/>
<reference evidence="1 2" key="1">
    <citation type="journal article" date="2011" name="PLoS Pathog.">
        <title>Dynamic evolution of pathogenicity revealed by sequencing and comparative genomics of 19 Pseudomonas syringae isolates.</title>
        <authorList>
            <person name="Baltrus D.A."/>
            <person name="Nishimura M.T."/>
            <person name="Romanchuk A."/>
            <person name="Chang J.H."/>
            <person name="Mukhtar M.S."/>
            <person name="Cherkis K."/>
            <person name="Roach J."/>
            <person name="Grant S.R."/>
            <person name="Jones C.D."/>
            <person name="Dangl J.L."/>
        </authorList>
    </citation>
    <scope>NUCLEOTIDE SEQUENCE [LARGE SCALE GENOMIC DNA]</scope>
    <source>
        <strain evidence="1 2">M301315</strain>
    </source>
</reference>
<name>A0AAD0M4P8_PSEAV</name>
<dbReference type="RefSeq" id="WP_005742137.1">
    <property type="nucleotide sequence ID" value="NZ_CP031226.1"/>
</dbReference>
<geneLocation type="plasmid" evidence="2">
    <name>pmppla107</name>
</geneLocation>
<organism evidence="1 2">
    <name type="scientific">Pseudomonas amygdali pv. lachrymans str. M301315</name>
    <dbReference type="NCBI Taxonomy" id="629260"/>
    <lineage>
        <taxon>Bacteria</taxon>
        <taxon>Pseudomonadati</taxon>
        <taxon>Pseudomonadota</taxon>
        <taxon>Gammaproteobacteria</taxon>
        <taxon>Pseudomonadales</taxon>
        <taxon>Pseudomonadaceae</taxon>
        <taxon>Pseudomonas</taxon>
        <taxon>Pseudomonas amygdali</taxon>
    </lineage>
</organism>
<evidence type="ECO:0000313" key="1">
    <source>
        <dbReference type="EMBL" id="AXH59632.1"/>
    </source>
</evidence>
<dbReference type="GeneID" id="39473824"/>
<evidence type="ECO:0000313" key="2">
    <source>
        <dbReference type="Proteomes" id="UP000006426"/>
    </source>
</evidence>